<organism evidence="3 4">
    <name type="scientific">Brachybacterium equifaecis</name>
    <dbReference type="NCBI Taxonomy" id="2910770"/>
    <lineage>
        <taxon>Bacteria</taxon>
        <taxon>Bacillati</taxon>
        <taxon>Actinomycetota</taxon>
        <taxon>Actinomycetes</taxon>
        <taxon>Micrococcales</taxon>
        <taxon>Dermabacteraceae</taxon>
        <taxon>Brachybacterium</taxon>
    </lineage>
</organism>
<keyword evidence="2" id="KW-0812">Transmembrane</keyword>
<evidence type="ECO:0008006" key="5">
    <source>
        <dbReference type="Google" id="ProtNLM"/>
    </source>
</evidence>
<protein>
    <recommendedName>
        <fullName evidence="5">5-bromo-4-chloroindolyl phosphate hydrolase</fullName>
    </recommendedName>
</protein>
<dbReference type="RefSeq" id="WP_249736435.1">
    <property type="nucleotide sequence ID" value="NZ_JAKNCJ010000001.1"/>
</dbReference>
<name>A0ABT0QXL9_9MICO</name>
<evidence type="ECO:0000313" key="4">
    <source>
        <dbReference type="Proteomes" id="UP001203761"/>
    </source>
</evidence>
<dbReference type="Proteomes" id="UP001203761">
    <property type="component" value="Unassembled WGS sequence"/>
</dbReference>
<evidence type="ECO:0000256" key="1">
    <source>
        <dbReference type="SAM" id="MobiDB-lite"/>
    </source>
</evidence>
<keyword evidence="2" id="KW-1133">Transmembrane helix</keyword>
<evidence type="ECO:0000313" key="3">
    <source>
        <dbReference type="EMBL" id="MCL6422330.1"/>
    </source>
</evidence>
<proteinExistence type="predicted"/>
<keyword evidence="4" id="KW-1185">Reference proteome</keyword>
<evidence type="ECO:0000256" key="2">
    <source>
        <dbReference type="SAM" id="Phobius"/>
    </source>
</evidence>
<keyword evidence="2" id="KW-0472">Membrane</keyword>
<feature type="compositionally biased region" description="Low complexity" evidence="1">
    <location>
        <begin position="39"/>
        <end position="52"/>
    </location>
</feature>
<feature type="transmembrane region" description="Helical" evidence="2">
    <location>
        <begin position="103"/>
        <end position="121"/>
    </location>
</feature>
<accession>A0ABT0QXL9</accession>
<feature type="region of interest" description="Disordered" evidence="1">
    <location>
        <begin position="1"/>
        <end position="52"/>
    </location>
</feature>
<comment type="caution">
    <text evidence="3">The sequence shown here is derived from an EMBL/GenBank/DDBJ whole genome shotgun (WGS) entry which is preliminary data.</text>
</comment>
<gene>
    <name evidence="3" type="ORF">Bequi_02845</name>
</gene>
<feature type="transmembrane region" description="Helical" evidence="2">
    <location>
        <begin position="70"/>
        <end position="97"/>
    </location>
</feature>
<reference evidence="3" key="1">
    <citation type="submission" date="2022-02" db="EMBL/GenBank/DDBJ databases">
        <authorList>
            <person name="Lee M."/>
            <person name="Kim S.-J."/>
            <person name="Jung M.-Y."/>
        </authorList>
    </citation>
    <scope>NUCLEOTIDE SEQUENCE</scope>
    <source>
        <strain evidence="3">JHP9</strain>
    </source>
</reference>
<dbReference type="EMBL" id="JAKNCJ010000001">
    <property type="protein sequence ID" value="MCL6422330.1"/>
    <property type="molecule type" value="Genomic_DNA"/>
</dbReference>
<sequence length="296" mass="31006">MSTSHPEPSGSEPVRPGDQPLPWKATDESRGHWGPQGEAARAGSSSRSLAGSGSRALVGTIEEPTSGPGVLGVGVPIVSGGLAALTSLVLGLGNVFAGPIDTAVVAVAVGSAMASGTALVMRALRPKRSALVASAESITEQTRAALEQVLQNVTDARERVRTLRGASPDPVAAPVLQDADALLVRIAALVNTEGIQQREPFDGDVIILGEMSERWIPDLLDSASDNLRFLASFAGTARSEAIANLETVRRELRSLSEGLEAIERDIVKSGTRELEVHSEFLRRRLATEGPDPIFDA</sequence>